<protein>
    <submittedName>
        <fullName evidence="2">GD25695</fullName>
    </submittedName>
</protein>
<keyword evidence="3" id="KW-1185">Reference proteome</keyword>
<dbReference type="EMBL" id="CM000362">
    <property type="protein sequence ID" value="EDX07054.1"/>
    <property type="molecule type" value="Genomic_DNA"/>
</dbReference>
<dbReference type="AlphaFoldDB" id="B4QFE4"/>
<proteinExistence type="predicted"/>
<organism evidence="2 3">
    <name type="scientific">Drosophila simulans</name>
    <name type="common">Fruit fly</name>
    <dbReference type="NCBI Taxonomy" id="7240"/>
    <lineage>
        <taxon>Eukaryota</taxon>
        <taxon>Metazoa</taxon>
        <taxon>Ecdysozoa</taxon>
        <taxon>Arthropoda</taxon>
        <taxon>Hexapoda</taxon>
        <taxon>Insecta</taxon>
        <taxon>Pterygota</taxon>
        <taxon>Neoptera</taxon>
        <taxon>Endopterygota</taxon>
        <taxon>Diptera</taxon>
        <taxon>Brachycera</taxon>
        <taxon>Muscomorpha</taxon>
        <taxon>Ephydroidea</taxon>
        <taxon>Drosophilidae</taxon>
        <taxon>Drosophila</taxon>
        <taxon>Sophophora</taxon>
    </lineage>
</organism>
<sequence length="68" mass="7825">MTTLAAGGSAPKWVCHCDYDWHPKNQESRIKNREPRSGNRTGHRAPIHRGKPGKCLRVTDLQQQQKYK</sequence>
<evidence type="ECO:0000313" key="2">
    <source>
        <dbReference type="EMBL" id="EDX07054.1"/>
    </source>
</evidence>
<dbReference type="HOGENOM" id="CLU_2796707_0_0_1"/>
<gene>
    <name evidence="2" type="primary">Dsim\GD25695</name>
    <name evidence="2" type="ORF">Dsim_GD25695</name>
</gene>
<accession>B4QFE4</accession>
<evidence type="ECO:0000313" key="3">
    <source>
        <dbReference type="Proteomes" id="UP000000304"/>
    </source>
</evidence>
<dbReference type="Proteomes" id="UP000000304">
    <property type="component" value="Chromosome 2R"/>
</dbReference>
<reference evidence="2 3" key="1">
    <citation type="journal article" date="2007" name="Nature">
        <title>Evolution of genes and genomes on the Drosophila phylogeny.</title>
        <authorList>
            <consortium name="Drosophila 12 Genomes Consortium"/>
            <person name="Clark A.G."/>
            <person name="Eisen M.B."/>
            <person name="Smith D.R."/>
            <person name="Bergman C.M."/>
            <person name="Oliver B."/>
            <person name="Markow T.A."/>
            <person name="Kaufman T.C."/>
            <person name="Kellis M."/>
            <person name="Gelbart W."/>
            <person name="Iyer V.N."/>
            <person name="Pollard D.A."/>
            <person name="Sackton T.B."/>
            <person name="Larracuente A.M."/>
            <person name="Singh N.D."/>
            <person name="Abad J.P."/>
            <person name="Abt D.N."/>
            <person name="Adryan B."/>
            <person name="Aguade M."/>
            <person name="Akashi H."/>
            <person name="Anderson W.W."/>
            <person name="Aquadro C.F."/>
            <person name="Ardell D.H."/>
            <person name="Arguello R."/>
            <person name="Artieri C.G."/>
            <person name="Barbash D.A."/>
            <person name="Barker D."/>
            <person name="Barsanti P."/>
            <person name="Batterham P."/>
            <person name="Batzoglou S."/>
            <person name="Begun D."/>
            <person name="Bhutkar A."/>
            <person name="Blanco E."/>
            <person name="Bosak S.A."/>
            <person name="Bradley R.K."/>
            <person name="Brand A.D."/>
            <person name="Brent M.R."/>
            <person name="Brooks A.N."/>
            <person name="Brown R.H."/>
            <person name="Butlin R.K."/>
            <person name="Caggese C."/>
            <person name="Calvi B.R."/>
            <person name="Bernardo de Carvalho A."/>
            <person name="Caspi A."/>
            <person name="Castrezana S."/>
            <person name="Celniker S.E."/>
            <person name="Chang J.L."/>
            <person name="Chapple C."/>
            <person name="Chatterji S."/>
            <person name="Chinwalla A."/>
            <person name="Civetta A."/>
            <person name="Clifton S.W."/>
            <person name="Comeron J.M."/>
            <person name="Costello J.C."/>
            <person name="Coyne J.A."/>
            <person name="Daub J."/>
            <person name="David R.G."/>
            <person name="Delcher A.L."/>
            <person name="Delehaunty K."/>
            <person name="Do C.B."/>
            <person name="Ebling H."/>
            <person name="Edwards K."/>
            <person name="Eickbush T."/>
            <person name="Evans J.D."/>
            <person name="Filipski A."/>
            <person name="Findeiss S."/>
            <person name="Freyhult E."/>
            <person name="Fulton L."/>
            <person name="Fulton R."/>
            <person name="Garcia A.C."/>
            <person name="Gardiner A."/>
            <person name="Garfield D.A."/>
            <person name="Garvin B.E."/>
            <person name="Gibson G."/>
            <person name="Gilbert D."/>
            <person name="Gnerre S."/>
            <person name="Godfrey J."/>
            <person name="Good R."/>
            <person name="Gotea V."/>
            <person name="Gravely B."/>
            <person name="Greenberg A.J."/>
            <person name="Griffiths-Jones S."/>
            <person name="Gross S."/>
            <person name="Guigo R."/>
            <person name="Gustafson E.A."/>
            <person name="Haerty W."/>
            <person name="Hahn M.W."/>
            <person name="Halligan D.L."/>
            <person name="Halpern A.L."/>
            <person name="Halter G.M."/>
            <person name="Han M.V."/>
            <person name="Heger A."/>
            <person name="Hillier L."/>
            <person name="Hinrichs A.S."/>
            <person name="Holmes I."/>
            <person name="Hoskins R.A."/>
            <person name="Hubisz M.J."/>
            <person name="Hultmark D."/>
            <person name="Huntley M.A."/>
            <person name="Jaffe D.B."/>
            <person name="Jagadeeshan S."/>
            <person name="Jeck W.R."/>
            <person name="Johnson J."/>
            <person name="Jones C.D."/>
            <person name="Jordan W.C."/>
            <person name="Karpen G.H."/>
            <person name="Kataoka E."/>
            <person name="Keightley P.D."/>
            <person name="Kheradpour P."/>
            <person name="Kirkness E.F."/>
            <person name="Koerich L.B."/>
            <person name="Kristiansen K."/>
            <person name="Kudrna D."/>
            <person name="Kulathinal R.J."/>
            <person name="Kumar S."/>
            <person name="Kwok R."/>
            <person name="Lander E."/>
            <person name="Langley C.H."/>
            <person name="Lapoint R."/>
            <person name="Lazzaro B.P."/>
            <person name="Lee S.J."/>
            <person name="Levesque L."/>
            <person name="Li R."/>
            <person name="Lin C.F."/>
            <person name="Lin M.F."/>
            <person name="Lindblad-Toh K."/>
            <person name="Llopart A."/>
            <person name="Long M."/>
            <person name="Low L."/>
            <person name="Lozovsky E."/>
            <person name="Lu J."/>
            <person name="Luo M."/>
            <person name="Machado C.A."/>
            <person name="Makalowski W."/>
            <person name="Marzo M."/>
            <person name="Matsuda M."/>
            <person name="Matzkin L."/>
            <person name="McAllister B."/>
            <person name="McBride C.S."/>
            <person name="McKernan B."/>
            <person name="McKernan K."/>
            <person name="Mendez-Lago M."/>
            <person name="Minx P."/>
            <person name="Mollenhauer M.U."/>
            <person name="Montooth K."/>
            <person name="Mount S.M."/>
            <person name="Mu X."/>
            <person name="Myers E."/>
            <person name="Negre B."/>
            <person name="Newfeld S."/>
            <person name="Nielsen R."/>
            <person name="Noor M.A."/>
            <person name="O'Grady P."/>
            <person name="Pachter L."/>
            <person name="Papaceit M."/>
            <person name="Parisi M.J."/>
            <person name="Parisi M."/>
            <person name="Parts L."/>
            <person name="Pedersen J.S."/>
            <person name="Pesole G."/>
            <person name="Phillippy A.M."/>
            <person name="Ponting C.P."/>
            <person name="Pop M."/>
            <person name="Porcelli D."/>
            <person name="Powell J.R."/>
            <person name="Prohaska S."/>
            <person name="Pruitt K."/>
            <person name="Puig M."/>
            <person name="Quesneville H."/>
            <person name="Ram K.R."/>
            <person name="Rand D."/>
            <person name="Rasmussen M.D."/>
            <person name="Reed L.K."/>
            <person name="Reenan R."/>
            <person name="Reily A."/>
            <person name="Remington K.A."/>
            <person name="Rieger T.T."/>
            <person name="Ritchie M.G."/>
            <person name="Robin C."/>
            <person name="Rogers Y.H."/>
            <person name="Rohde C."/>
            <person name="Rozas J."/>
            <person name="Rubenfield M.J."/>
            <person name="Ruiz A."/>
            <person name="Russo S."/>
            <person name="Salzberg S.L."/>
            <person name="Sanchez-Gracia A."/>
            <person name="Saranga D.J."/>
            <person name="Sato H."/>
            <person name="Schaeffer S.W."/>
            <person name="Schatz M.C."/>
            <person name="Schlenke T."/>
            <person name="Schwartz R."/>
            <person name="Segarra C."/>
            <person name="Singh R.S."/>
            <person name="Sirot L."/>
            <person name="Sirota M."/>
            <person name="Sisneros N.B."/>
            <person name="Smith C.D."/>
            <person name="Smith T.F."/>
            <person name="Spieth J."/>
            <person name="Stage D.E."/>
            <person name="Stark A."/>
            <person name="Stephan W."/>
            <person name="Strausberg R.L."/>
            <person name="Strempel S."/>
            <person name="Sturgill D."/>
            <person name="Sutton G."/>
            <person name="Sutton G.G."/>
            <person name="Tao W."/>
            <person name="Teichmann S."/>
            <person name="Tobari Y.N."/>
            <person name="Tomimura Y."/>
            <person name="Tsolas J.M."/>
            <person name="Valente V.L."/>
            <person name="Venter E."/>
            <person name="Venter J.C."/>
            <person name="Vicario S."/>
            <person name="Vieira F.G."/>
            <person name="Vilella A.J."/>
            <person name="Villasante A."/>
            <person name="Walenz B."/>
            <person name="Wang J."/>
            <person name="Wasserman M."/>
            <person name="Watts T."/>
            <person name="Wilson D."/>
            <person name="Wilson R.K."/>
            <person name="Wing R.A."/>
            <person name="Wolfner M.F."/>
            <person name="Wong A."/>
            <person name="Wong G.K."/>
            <person name="Wu C.I."/>
            <person name="Wu G."/>
            <person name="Yamamoto D."/>
            <person name="Yang H.P."/>
            <person name="Yang S.P."/>
            <person name="Yorke J.A."/>
            <person name="Yoshida K."/>
            <person name="Zdobnov E."/>
            <person name="Zhang P."/>
            <person name="Zhang Y."/>
            <person name="Zimin A.V."/>
            <person name="Baldwin J."/>
            <person name="Abdouelleil A."/>
            <person name="Abdulkadir J."/>
            <person name="Abebe A."/>
            <person name="Abera B."/>
            <person name="Abreu J."/>
            <person name="Acer S.C."/>
            <person name="Aftuck L."/>
            <person name="Alexander A."/>
            <person name="An P."/>
            <person name="Anderson E."/>
            <person name="Anderson S."/>
            <person name="Arachi H."/>
            <person name="Azer M."/>
            <person name="Bachantsang P."/>
            <person name="Barry A."/>
            <person name="Bayul T."/>
            <person name="Berlin A."/>
            <person name="Bessette D."/>
            <person name="Bloom T."/>
            <person name="Blye J."/>
            <person name="Boguslavskiy L."/>
            <person name="Bonnet C."/>
            <person name="Boukhgalter B."/>
            <person name="Bourzgui I."/>
            <person name="Brown A."/>
            <person name="Cahill P."/>
            <person name="Channer S."/>
            <person name="Cheshatsang Y."/>
            <person name="Chuda L."/>
            <person name="Citroen M."/>
            <person name="Collymore A."/>
            <person name="Cooke P."/>
            <person name="Costello M."/>
            <person name="D'Aco K."/>
            <person name="Daza R."/>
            <person name="De Haan G."/>
            <person name="DeGray S."/>
            <person name="DeMaso C."/>
            <person name="Dhargay N."/>
            <person name="Dooley K."/>
            <person name="Dooley E."/>
            <person name="Doricent M."/>
            <person name="Dorje P."/>
            <person name="Dorjee K."/>
            <person name="Dupes A."/>
            <person name="Elong R."/>
            <person name="Falk J."/>
            <person name="Farina A."/>
            <person name="Faro S."/>
            <person name="Ferguson D."/>
            <person name="Fisher S."/>
            <person name="Foley C.D."/>
            <person name="Franke A."/>
            <person name="Friedrich D."/>
            <person name="Gadbois L."/>
            <person name="Gearin G."/>
            <person name="Gearin C.R."/>
            <person name="Giannoukos G."/>
            <person name="Goode T."/>
            <person name="Graham J."/>
            <person name="Grandbois E."/>
            <person name="Grewal S."/>
            <person name="Gyaltsen K."/>
            <person name="Hafez N."/>
            <person name="Hagos B."/>
            <person name="Hall J."/>
            <person name="Henson C."/>
            <person name="Hollinger A."/>
            <person name="Honan T."/>
            <person name="Huard M.D."/>
            <person name="Hughes L."/>
            <person name="Hurhula B."/>
            <person name="Husby M.E."/>
            <person name="Kamat A."/>
            <person name="Kanga B."/>
            <person name="Kashin S."/>
            <person name="Khazanovich D."/>
            <person name="Kisner P."/>
            <person name="Lance K."/>
            <person name="Lara M."/>
            <person name="Lee W."/>
            <person name="Lennon N."/>
            <person name="Letendre F."/>
            <person name="LeVine R."/>
            <person name="Lipovsky A."/>
            <person name="Liu X."/>
            <person name="Liu J."/>
            <person name="Liu S."/>
            <person name="Lokyitsang T."/>
            <person name="Lokyitsang Y."/>
            <person name="Lubonja R."/>
            <person name="Lui A."/>
            <person name="MacDonald P."/>
            <person name="Magnisalis V."/>
            <person name="Maru K."/>
            <person name="Matthews C."/>
            <person name="McCusker W."/>
            <person name="McDonough S."/>
            <person name="Mehta T."/>
            <person name="Meldrim J."/>
            <person name="Meneus L."/>
            <person name="Mihai O."/>
            <person name="Mihalev A."/>
            <person name="Mihova T."/>
            <person name="Mittelman R."/>
            <person name="Mlenga V."/>
            <person name="Montmayeur A."/>
            <person name="Mulrain L."/>
            <person name="Navidi A."/>
            <person name="Naylor J."/>
            <person name="Negash T."/>
            <person name="Nguyen T."/>
            <person name="Nguyen N."/>
            <person name="Nicol R."/>
            <person name="Norbu C."/>
            <person name="Norbu N."/>
            <person name="Novod N."/>
            <person name="O'Neill B."/>
            <person name="Osman S."/>
            <person name="Markiewicz E."/>
            <person name="Oyono O.L."/>
            <person name="Patti C."/>
            <person name="Phunkhang P."/>
            <person name="Pierre F."/>
            <person name="Priest M."/>
            <person name="Raghuraman S."/>
            <person name="Rege F."/>
            <person name="Reyes R."/>
            <person name="Rise C."/>
            <person name="Rogov P."/>
            <person name="Ross K."/>
            <person name="Ryan E."/>
            <person name="Settipalli S."/>
            <person name="Shea T."/>
            <person name="Sherpa N."/>
            <person name="Shi L."/>
            <person name="Shih D."/>
            <person name="Sparrow T."/>
            <person name="Spaulding J."/>
            <person name="Stalker J."/>
            <person name="Stange-Thomann N."/>
            <person name="Stavropoulos S."/>
            <person name="Stone C."/>
            <person name="Strader C."/>
            <person name="Tesfaye S."/>
            <person name="Thomson T."/>
            <person name="Thoulutsang Y."/>
            <person name="Thoulutsang D."/>
            <person name="Topham K."/>
            <person name="Topping I."/>
            <person name="Tsamla T."/>
            <person name="Vassiliev H."/>
            <person name="Vo A."/>
            <person name="Wangchuk T."/>
            <person name="Wangdi T."/>
            <person name="Weiand M."/>
            <person name="Wilkinson J."/>
            <person name="Wilson A."/>
            <person name="Yadav S."/>
            <person name="Young G."/>
            <person name="Yu Q."/>
            <person name="Zembek L."/>
            <person name="Zhong D."/>
            <person name="Zimmer A."/>
            <person name="Zwirko Z."/>
            <person name="Jaffe D.B."/>
            <person name="Alvarez P."/>
            <person name="Brockman W."/>
            <person name="Butler J."/>
            <person name="Chin C."/>
            <person name="Gnerre S."/>
            <person name="Grabherr M."/>
            <person name="Kleber M."/>
            <person name="Mauceli E."/>
            <person name="MacCallum I."/>
        </authorList>
    </citation>
    <scope>NUCLEOTIDE SEQUENCE [LARGE SCALE GENOMIC DNA]</scope>
    <source>
        <strain evidence="3">white501</strain>
    </source>
</reference>
<name>B4QFE4_DROSI</name>
<dbReference type="OMA" id="NQEPRIE"/>
<feature type="compositionally biased region" description="Basic residues" evidence="1">
    <location>
        <begin position="41"/>
        <end position="54"/>
    </location>
</feature>
<feature type="region of interest" description="Disordered" evidence="1">
    <location>
        <begin position="25"/>
        <end position="68"/>
    </location>
</feature>
<evidence type="ECO:0000256" key="1">
    <source>
        <dbReference type="SAM" id="MobiDB-lite"/>
    </source>
</evidence>
<feature type="compositionally biased region" description="Basic and acidic residues" evidence="1">
    <location>
        <begin position="25"/>
        <end position="37"/>
    </location>
</feature>